<dbReference type="Pfam" id="PF00753">
    <property type="entry name" value="Lactamase_B"/>
    <property type="match status" value="1"/>
</dbReference>
<dbReference type="PROSITE" id="PS51318">
    <property type="entry name" value="TAT"/>
    <property type="match status" value="1"/>
</dbReference>
<evidence type="ECO:0000313" key="8">
    <source>
        <dbReference type="EMBL" id="MBD7958679.1"/>
    </source>
</evidence>
<keyword evidence="3 6" id="KW-0812">Transmembrane</keyword>
<dbReference type="InterPro" id="IPR052159">
    <property type="entry name" value="Competence_DNA_uptake"/>
</dbReference>
<evidence type="ECO:0000259" key="7">
    <source>
        <dbReference type="SMART" id="SM00849"/>
    </source>
</evidence>
<keyword evidence="4 6" id="KW-1133">Transmembrane helix</keyword>
<proteinExistence type="predicted"/>
<dbReference type="RefSeq" id="WP_191719878.1">
    <property type="nucleotide sequence ID" value="NZ_JACSQP010000011.1"/>
</dbReference>
<evidence type="ECO:0000256" key="4">
    <source>
        <dbReference type="ARBA" id="ARBA00022989"/>
    </source>
</evidence>
<evidence type="ECO:0000256" key="6">
    <source>
        <dbReference type="SAM" id="Phobius"/>
    </source>
</evidence>
<feature type="transmembrane region" description="Helical" evidence="6">
    <location>
        <begin position="472"/>
        <end position="492"/>
    </location>
</feature>
<name>A0ABR8S6H3_9MICO</name>
<dbReference type="InterPro" id="IPR004477">
    <property type="entry name" value="ComEC_N"/>
</dbReference>
<evidence type="ECO:0000256" key="5">
    <source>
        <dbReference type="ARBA" id="ARBA00023136"/>
    </source>
</evidence>
<dbReference type="SUPFAM" id="SSF56281">
    <property type="entry name" value="Metallo-hydrolase/oxidoreductase"/>
    <property type="match status" value="1"/>
</dbReference>
<comment type="subcellular location">
    <subcellularLocation>
        <location evidence="1">Cell membrane</location>
        <topology evidence="1">Multi-pass membrane protein</topology>
    </subcellularLocation>
</comment>
<dbReference type="PANTHER" id="PTHR30619:SF1">
    <property type="entry name" value="RECOMBINATION PROTEIN 2"/>
    <property type="match status" value="1"/>
</dbReference>
<keyword evidence="5 6" id="KW-0472">Membrane</keyword>
<accession>A0ABR8S6H3</accession>
<comment type="caution">
    <text evidence="8">The sequence shown here is derived from an EMBL/GenBank/DDBJ whole genome shotgun (WGS) entry which is preliminary data.</text>
</comment>
<organism evidence="8 9">
    <name type="scientific">Microbacterium pullorum</name>
    <dbReference type="NCBI Taxonomy" id="2762236"/>
    <lineage>
        <taxon>Bacteria</taxon>
        <taxon>Bacillati</taxon>
        <taxon>Actinomycetota</taxon>
        <taxon>Actinomycetes</taxon>
        <taxon>Micrococcales</taxon>
        <taxon>Microbacteriaceae</taxon>
        <taxon>Microbacterium</taxon>
    </lineage>
</organism>
<dbReference type="Gene3D" id="3.60.15.10">
    <property type="entry name" value="Ribonuclease Z/Hydroxyacylglutathione hydrolase-like"/>
    <property type="match status" value="1"/>
</dbReference>
<feature type="transmembrane region" description="Helical" evidence="6">
    <location>
        <begin position="504"/>
        <end position="528"/>
    </location>
</feature>
<feature type="transmembrane region" description="Helical" evidence="6">
    <location>
        <begin position="347"/>
        <end position="366"/>
    </location>
</feature>
<gene>
    <name evidence="8" type="ORF">H9651_13625</name>
</gene>
<dbReference type="InterPro" id="IPR036866">
    <property type="entry name" value="RibonucZ/Hydroxyglut_hydro"/>
</dbReference>
<protein>
    <submittedName>
        <fullName evidence="8">ComEC/Rec2 family competence protein</fullName>
    </submittedName>
</protein>
<feature type="transmembrane region" description="Helical" evidence="6">
    <location>
        <begin position="280"/>
        <end position="298"/>
    </location>
</feature>
<dbReference type="EMBL" id="JACSQP010000011">
    <property type="protein sequence ID" value="MBD7958679.1"/>
    <property type="molecule type" value="Genomic_DNA"/>
</dbReference>
<dbReference type="InterPro" id="IPR035681">
    <property type="entry name" value="ComA-like_MBL"/>
</dbReference>
<keyword evidence="2" id="KW-1003">Cell membrane</keyword>
<dbReference type="InterPro" id="IPR001279">
    <property type="entry name" value="Metallo-B-lactamas"/>
</dbReference>
<dbReference type="SMART" id="SM00849">
    <property type="entry name" value="Lactamase_B"/>
    <property type="match status" value="1"/>
</dbReference>
<feature type="transmembrane region" description="Helical" evidence="6">
    <location>
        <begin position="310"/>
        <end position="335"/>
    </location>
</feature>
<feature type="transmembrane region" description="Helical" evidence="6">
    <location>
        <begin position="405"/>
        <end position="432"/>
    </location>
</feature>
<reference evidence="8 9" key="1">
    <citation type="submission" date="2020-08" db="EMBL/GenBank/DDBJ databases">
        <title>A Genomic Blueprint of the Chicken Gut Microbiome.</title>
        <authorList>
            <person name="Gilroy R."/>
            <person name="Ravi A."/>
            <person name="Getino M."/>
            <person name="Pursley I."/>
            <person name="Horton D.L."/>
            <person name="Alikhan N.-F."/>
            <person name="Baker D."/>
            <person name="Gharbi K."/>
            <person name="Hall N."/>
            <person name="Watson M."/>
            <person name="Adriaenssens E.M."/>
            <person name="Foster-Nyarko E."/>
            <person name="Jarju S."/>
            <person name="Secka A."/>
            <person name="Antonio M."/>
            <person name="Oren A."/>
            <person name="Chaudhuri R."/>
            <person name="La Ragione R.M."/>
            <person name="Hildebrand F."/>
            <person name="Pallen M.J."/>
        </authorList>
    </citation>
    <scope>NUCLEOTIDE SEQUENCE [LARGE SCALE GENOMIC DNA]</scope>
    <source>
        <strain evidence="8 9">Sa4CUA7</strain>
    </source>
</reference>
<evidence type="ECO:0000256" key="2">
    <source>
        <dbReference type="ARBA" id="ARBA00022475"/>
    </source>
</evidence>
<feature type="domain" description="Metallo-beta-lactamase" evidence="7">
    <location>
        <begin position="545"/>
        <end position="723"/>
    </location>
</feature>
<sequence>MNARRARRRDLRLVPVAAGAWAAALVGALLADARAAPDAASVALVAWSVCLGALALAATSRRHALRTTAAVAALTCAGAAAVLSHLALAQPGRTIDHLSVTGGRALSVMATVTGKVEPSARGLGFDAIADRVSVGTDAHAVTLPVTIRVSPGDVRGLEDLAPGARVEVFGTAFRADPGERSVLVVQATTGLNVVTPPTGVLATAAHLRERFVATAHDLPPPGSGLVPGLAVGDTASVSTELDAAMKASSLSHLTAVSGANCALVVGIAFAAAAACGAPRSIRVIIALAALGGFVLLVTPEPSVARAAVMAAVAMLGVLLGRIGAGLSLLCLAVVVLLVGDPWLAGEIGFALSVAATASLLLLGGPLAEGIARFMPRPLALALAVPLAAQLACGPLLIIVEPSVPLYGVAANLLAAPAAPIATIVGLAACLAAPIPVLQAGLAAVAWLPATWIAGTAHTVASLPGASMPWLDSGWGVAALAGVSAAISVVLIARGSAPAVRATRALAAAGLAVLLGVGAGGVALSSVLAPATVPTAWSVAACDVGQGDAVLVRSARAIALIDTGPDPEPLVDCLRRFGVDRIDLLVLTHFDADHVGGLAAVAGRADVVLHGPAPDAAAQVALRRFADGGAQLVDATVGLRGELGDAQWRVLWPTARSAFLPGNDASVVIEMVGGGMPSSLFLGDLSAAPQRALLASGELRSSYQLVKVAHHGSADQADELYRALQPVVALVTVGVDNDYGHPRAEILRVLASVGASTARTDRDGVIVVAVQQGSIAVWRERAPPGGGVGGPG</sequence>
<feature type="transmembrane region" description="Helical" evidence="6">
    <location>
        <begin position="39"/>
        <end position="58"/>
    </location>
</feature>
<feature type="transmembrane region" description="Helical" evidence="6">
    <location>
        <begin position="253"/>
        <end position="274"/>
    </location>
</feature>
<dbReference type="NCBIfam" id="TIGR00360">
    <property type="entry name" value="ComEC_N-term"/>
    <property type="match status" value="1"/>
</dbReference>
<dbReference type="CDD" id="cd07731">
    <property type="entry name" value="ComA-like_MBL-fold"/>
    <property type="match status" value="1"/>
</dbReference>
<dbReference type="InterPro" id="IPR006311">
    <property type="entry name" value="TAT_signal"/>
</dbReference>
<keyword evidence="9" id="KW-1185">Reference proteome</keyword>
<dbReference type="PANTHER" id="PTHR30619">
    <property type="entry name" value="DNA INTERNALIZATION/COMPETENCE PROTEIN COMEC/REC2"/>
    <property type="match status" value="1"/>
</dbReference>
<dbReference type="Pfam" id="PF03772">
    <property type="entry name" value="Competence"/>
    <property type="match status" value="1"/>
</dbReference>
<dbReference type="Proteomes" id="UP000648352">
    <property type="component" value="Unassembled WGS sequence"/>
</dbReference>
<feature type="transmembrane region" description="Helical" evidence="6">
    <location>
        <begin position="439"/>
        <end position="460"/>
    </location>
</feature>
<evidence type="ECO:0000256" key="1">
    <source>
        <dbReference type="ARBA" id="ARBA00004651"/>
    </source>
</evidence>
<evidence type="ECO:0000313" key="9">
    <source>
        <dbReference type="Proteomes" id="UP000648352"/>
    </source>
</evidence>
<feature type="transmembrane region" description="Helical" evidence="6">
    <location>
        <begin position="378"/>
        <end position="399"/>
    </location>
</feature>
<feature type="transmembrane region" description="Helical" evidence="6">
    <location>
        <begin position="12"/>
        <end position="33"/>
    </location>
</feature>
<evidence type="ECO:0000256" key="3">
    <source>
        <dbReference type="ARBA" id="ARBA00022692"/>
    </source>
</evidence>